<feature type="region of interest" description="Disordered" evidence="5">
    <location>
        <begin position="311"/>
        <end position="348"/>
    </location>
</feature>
<comment type="similarity">
    <text evidence="1">Belongs to the AAA ATPase family. BCS1 subfamily.</text>
</comment>
<dbReference type="PROSITE" id="PS00674">
    <property type="entry name" value="AAA"/>
    <property type="match status" value="1"/>
</dbReference>
<keyword evidence="8" id="KW-1185">Reference proteome</keyword>
<protein>
    <submittedName>
        <fullName evidence="7">P-loop containing nucleoside triphosphate hydrolase protein</fullName>
    </submittedName>
</protein>
<evidence type="ECO:0000256" key="2">
    <source>
        <dbReference type="ARBA" id="ARBA00022741"/>
    </source>
</evidence>
<feature type="compositionally biased region" description="Basic and acidic residues" evidence="5">
    <location>
        <begin position="153"/>
        <end position="167"/>
    </location>
</feature>
<dbReference type="OrthoDB" id="10251412at2759"/>
<evidence type="ECO:0000256" key="3">
    <source>
        <dbReference type="ARBA" id="ARBA00022840"/>
    </source>
</evidence>
<evidence type="ECO:0000256" key="5">
    <source>
        <dbReference type="SAM" id="MobiDB-lite"/>
    </source>
</evidence>
<dbReference type="InterPro" id="IPR003960">
    <property type="entry name" value="ATPase_AAA_CS"/>
</dbReference>
<dbReference type="SMART" id="SM00382">
    <property type="entry name" value="AAA"/>
    <property type="match status" value="1"/>
</dbReference>
<organism evidence="7 8">
    <name type="scientific">Massariosphaeria phaeospora</name>
    <dbReference type="NCBI Taxonomy" id="100035"/>
    <lineage>
        <taxon>Eukaryota</taxon>
        <taxon>Fungi</taxon>
        <taxon>Dikarya</taxon>
        <taxon>Ascomycota</taxon>
        <taxon>Pezizomycotina</taxon>
        <taxon>Dothideomycetes</taxon>
        <taxon>Pleosporomycetidae</taxon>
        <taxon>Pleosporales</taxon>
        <taxon>Pleosporales incertae sedis</taxon>
        <taxon>Massariosphaeria</taxon>
    </lineage>
</organism>
<evidence type="ECO:0000313" key="8">
    <source>
        <dbReference type="Proteomes" id="UP000481861"/>
    </source>
</evidence>
<evidence type="ECO:0000256" key="4">
    <source>
        <dbReference type="RuleBase" id="RU003651"/>
    </source>
</evidence>
<feature type="domain" description="AAA+ ATPase" evidence="6">
    <location>
        <begin position="83"/>
        <end position="225"/>
    </location>
</feature>
<feature type="region of interest" description="Disordered" evidence="5">
    <location>
        <begin position="153"/>
        <end position="172"/>
    </location>
</feature>
<name>A0A7C8MFV6_9PLEO</name>
<dbReference type="GO" id="GO:0016887">
    <property type="term" value="F:ATP hydrolysis activity"/>
    <property type="evidence" value="ECO:0007669"/>
    <property type="project" value="InterPro"/>
</dbReference>
<dbReference type="SUPFAM" id="SSF52540">
    <property type="entry name" value="P-loop containing nucleoside triphosphate hydrolases"/>
    <property type="match status" value="1"/>
</dbReference>
<dbReference type="Proteomes" id="UP000481861">
    <property type="component" value="Unassembled WGS sequence"/>
</dbReference>
<accession>A0A7C8MFV6</accession>
<dbReference type="InterPro" id="IPR027417">
    <property type="entry name" value="P-loop_NTPase"/>
</dbReference>
<proteinExistence type="inferred from homology"/>
<dbReference type="AlphaFoldDB" id="A0A7C8MFV6"/>
<dbReference type="Gene3D" id="3.40.50.300">
    <property type="entry name" value="P-loop containing nucleotide triphosphate hydrolases"/>
    <property type="match status" value="1"/>
</dbReference>
<gene>
    <name evidence="7" type="ORF">BDV95DRAFT_569449</name>
</gene>
<evidence type="ECO:0000256" key="1">
    <source>
        <dbReference type="ARBA" id="ARBA00007448"/>
    </source>
</evidence>
<dbReference type="InterPro" id="IPR003593">
    <property type="entry name" value="AAA+_ATPase"/>
</dbReference>
<dbReference type="Pfam" id="PF00004">
    <property type="entry name" value="AAA"/>
    <property type="match status" value="1"/>
</dbReference>
<comment type="caution">
    <text evidence="7">The sequence shown here is derived from an EMBL/GenBank/DDBJ whole genome shotgun (WGS) entry which is preliminary data.</text>
</comment>
<dbReference type="Pfam" id="PF25426">
    <property type="entry name" value="AAA_lid_BCS1"/>
    <property type="match status" value="1"/>
</dbReference>
<sequence length="348" mass="38269">MEHVKTKKLVDLSMTTQFGLRPDPNDMYSSRSVGPRWASEQKQSRALSTIDMDENIKASLVADIQNFLEPSRPQWYANRGIPYRRGFLFHGPPGTGKTSFAFALAGHLKRSLFSASMNEFQSEADMKRLFAFPGRGDILLLEDIDSAGIKREAMKQEKRQTPAHDGLEGQSQQTGISLSGLLNAVDQSIHEGVILIMTTNSPESLDKALIRPGRIDQQYLFGNVDQAVAKSVFTRMYQDDTAPEGQRISPAIEQLATKFAAQIPHGHVTPAEIQAFLTVCADADTAVRDVGQWVKDVVEAKRAGRNIVGAEGFHMGEGDSSTAVDDDDGEKYVECSEWSDESSKGSDV</sequence>
<dbReference type="InterPro" id="IPR050747">
    <property type="entry name" value="Mitochondrial_chaperone_BCS1"/>
</dbReference>
<keyword evidence="7" id="KW-0378">Hydrolase</keyword>
<dbReference type="InterPro" id="IPR003959">
    <property type="entry name" value="ATPase_AAA_core"/>
</dbReference>
<reference evidence="7 8" key="1">
    <citation type="submission" date="2020-01" db="EMBL/GenBank/DDBJ databases">
        <authorList>
            <consortium name="DOE Joint Genome Institute"/>
            <person name="Haridas S."/>
            <person name="Albert R."/>
            <person name="Binder M."/>
            <person name="Bloem J."/>
            <person name="Labutti K."/>
            <person name="Salamov A."/>
            <person name="Andreopoulos B."/>
            <person name="Baker S.E."/>
            <person name="Barry K."/>
            <person name="Bills G."/>
            <person name="Bluhm B.H."/>
            <person name="Cannon C."/>
            <person name="Castanera R."/>
            <person name="Culley D.E."/>
            <person name="Daum C."/>
            <person name="Ezra D."/>
            <person name="Gonzalez J.B."/>
            <person name="Henrissat B."/>
            <person name="Kuo A."/>
            <person name="Liang C."/>
            <person name="Lipzen A."/>
            <person name="Lutzoni F."/>
            <person name="Magnuson J."/>
            <person name="Mondo S."/>
            <person name="Nolan M."/>
            <person name="Ohm R."/>
            <person name="Pangilinan J."/>
            <person name="Park H.-J.H."/>
            <person name="Ramirez L."/>
            <person name="Alfaro M."/>
            <person name="Sun H."/>
            <person name="Tritt A."/>
            <person name="Yoshinaga Y."/>
            <person name="Zwiers L.-H.L."/>
            <person name="Turgeon B.G."/>
            <person name="Goodwin S.B."/>
            <person name="Spatafora J.W."/>
            <person name="Crous P.W."/>
            <person name="Grigoriev I.V."/>
        </authorList>
    </citation>
    <scope>NUCLEOTIDE SEQUENCE [LARGE SCALE GENOMIC DNA]</scope>
    <source>
        <strain evidence="7 8">CBS 611.86</strain>
    </source>
</reference>
<dbReference type="InterPro" id="IPR057495">
    <property type="entry name" value="AAA_lid_BCS1"/>
</dbReference>
<evidence type="ECO:0000313" key="7">
    <source>
        <dbReference type="EMBL" id="KAF2872302.1"/>
    </source>
</evidence>
<dbReference type="EMBL" id="JAADJZ010000009">
    <property type="protein sequence ID" value="KAF2872302.1"/>
    <property type="molecule type" value="Genomic_DNA"/>
</dbReference>
<evidence type="ECO:0000259" key="6">
    <source>
        <dbReference type="SMART" id="SM00382"/>
    </source>
</evidence>
<keyword evidence="3 4" id="KW-0067">ATP-binding</keyword>
<dbReference type="PANTHER" id="PTHR23070">
    <property type="entry name" value="BCS1 AAA-TYPE ATPASE"/>
    <property type="match status" value="1"/>
</dbReference>
<keyword evidence="2 4" id="KW-0547">Nucleotide-binding</keyword>
<dbReference type="GO" id="GO:0005524">
    <property type="term" value="F:ATP binding"/>
    <property type="evidence" value="ECO:0007669"/>
    <property type="project" value="UniProtKB-KW"/>
</dbReference>